<organism evidence="2 3">
    <name type="scientific">Thalassotalea algicola</name>
    <dbReference type="NCBI Taxonomy" id="2716224"/>
    <lineage>
        <taxon>Bacteria</taxon>
        <taxon>Pseudomonadati</taxon>
        <taxon>Pseudomonadota</taxon>
        <taxon>Gammaproteobacteria</taxon>
        <taxon>Alteromonadales</taxon>
        <taxon>Colwelliaceae</taxon>
        <taxon>Thalassotalea</taxon>
    </lineage>
</organism>
<accession>A0A7Y0LER1</accession>
<reference evidence="2 3" key="1">
    <citation type="submission" date="2020-04" db="EMBL/GenBank/DDBJ databases">
        <title>Thalassotalea sp. M1531, isolated from the surface of marine red alga.</title>
        <authorList>
            <person name="Pang L."/>
            <person name="Lu D.-C."/>
        </authorList>
    </citation>
    <scope>NUCLEOTIDE SEQUENCE [LARGE SCALE GENOMIC DNA]</scope>
    <source>
        <strain evidence="2 3">M1531</strain>
    </source>
</reference>
<sequence length="190" mass="20430">MKKLLISVVMLAFSLVSYTSTATLITHDLEVVVVNGLSPEDVPELGTTGSVQISFDDSSATVQGSGFNVLSGITMNLNIFGQLFTGADDFMFSPRLTLDGDYNITGIEFTVYESVPFVAPFNFVDITNPAISGFGSYAVKLPAPDVNPYLWEIVTFGFDQPGPPTIPEPSSIVLMLLACTLLAGKRFKKT</sequence>
<dbReference type="EMBL" id="JABBXH010000006">
    <property type="protein sequence ID" value="NMP33163.1"/>
    <property type="molecule type" value="Genomic_DNA"/>
</dbReference>
<gene>
    <name evidence="2" type="ORF">HII17_16510</name>
</gene>
<keyword evidence="3" id="KW-1185">Reference proteome</keyword>
<dbReference type="InterPro" id="IPR013424">
    <property type="entry name" value="Ice-binding_C"/>
</dbReference>
<dbReference type="AlphaFoldDB" id="A0A7Y0LER1"/>
<proteinExistence type="predicted"/>
<name>A0A7Y0LER1_9GAMM</name>
<protein>
    <submittedName>
        <fullName evidence="2">PEP-CTERM sorting domain-containing protein</fullName>
    </submittedName>
</protein>
<evidence type="ECO:0000313" key="2">
    <source>
        <dbReference type="EMBL" id="NMP33163.1"/>
    </source>
</evidence>
<dbReference type="NCBIfam" id="TIGR02595">
    <property type="entry name" value="PEP_CTERM"/>
    <property type="match status" value="1"/>
</dbReference>
<evidence type="ECO:0000313" key="3">
    <source>
        <dbReference type="Proteomes" id="UP000568664"/>
    </source>
</evidence>
<feature type="signal peptide" evidence="1">
    <location>
        <begin position="1"/>
        <end position="22"/>
    </location>
</feature>
<keyword evidence="1" id="KW-0732">Signal</keyword>
<dbReference type="Proteomes" id="UP000568664">
    <property type="component" value="Unassembled WGS sequence"/>
</dbReference>
<feature type="chain" id="PRO_5031232490" evidence="1">
    <location>
        <begin position="23"/>
        <end position="190"/>
    </location>
</feature>
<evidence type="ECO:0000256" key="1">
    <source>
        <dbReference type="SAM" id="SignalP"/>
    </source>
</evidence>
<comment type="caution">
    <text evidence="2">The sequence shown here is derived from an EMBL/GenBank/DDBJ whole genome shotgun (WGS) entry which is preliminary data.</text>
</comment>
<dbReference type="RefSeq" id="WP_169076471.1">
    <property type="nucleotide sequence ID" value="NZ_JABBXH010000006.1"/>
</dbReference>